<dbReference type="EMBL" id="QZWG01000010">
    <property type="protein sequence ID" value="RZB84984.1"/>
    <property type="molecule type" value="Genomic_DNA"/>
</dbReference>
<comment type="caution">
    <text evidence="1">The sequence shown here is derived from an EMBL/GenBank/DDBJ whole genome shotgun (WGS) entry which is preliminary data.</text>
</comment>
<name>A0A445IFU0_GLYSO</name>
<evidence type="ECO:0000313" key="2">
    <source>
        <dbReference type="Proteomes" id="UP000289340"/>
    </source>
</evidence>
<keyword evidence="2" id="KW-1185">Reference proteome</keyword>
<organism evidence="1 2">
    <name type="scientific">Glycine soja</name>
    <name type="common">Wild soybean</name>
    <dbReference type="NCBI Taxonomy" id="3848"/>
    <lineage>
        <taxon>Eukaryota</taxon>
        <taxon>Viridiplantae</taxon>
        <taxon>Streptophyta</taxon>
        <taxon>Embryophyta</taxon>
        <taxon>Tracheophyta</taxon>
        <taxon>Spermatophyta</taxon>
        <taxon>Magnoliopsida</taxon>
        <taxon>eudicotyledons</taxon>
        <taxon>Gunneridae</taxon>
        <taxon>Pentapetalae</taxon>
        <taxon>rosids</taxon>
        <taxon>fabids</taxon>
        <taxon>Fabales</taxon>
        <taxon>Fabaceae</taxon>
        <taxon>Papilionoideae</taxon>
        <taxon>50 kb inversion clade</taxon>
        <taxon>NPAAA clade</taxon>
        <taxon>indigoferoid/millettioid clade</taxon>
        <taxon>Phaseoleae</taxon>
        <taxon>Glycine</taxon>
        <taxon>Glycine subgen. Soja</taxon>
    </lineage>
</organism>
<sequence length="134" mass="15582">MWLIMVGAYIRYKSMIGGLPSLAFLWSWLFAFLLATWLRPEAMVGAFQSQYLELLLDSGMGTSFILEDHPFLGLKAAMYYMDSLNLTVVDHIHLAKSKLYIFFPIKTWRKSYLLLADLMESHTKLSEKYNCIRI</sequence>
<dbReference type="AlphaFoldDB" id="A0A445IFU0"/>
<protein>
    <submittedName>
        <fullName evidence="1">Uncharacterized protein</fullName>
    </submittedName>
</protein>
<dbReference type="Proteomes" id="UP000289340">
    <property type="component" value="Chromosome 10"/>
</dbReference>
<reference evidence="1 2" key="1">
    <citation type="submission" date="2018-09" db="EMBL/GenBank/DDBJ databases">
        <title>A high-quality reference genome of wild soybean provides a powerful tool to mine soybean genomes.</title>
        <authorList>
            <person name="Xie M."/>
            <person name="Chung C.Y.L."/>
            <person name="Li M.-W."/>
            <person name="Wong F.-L."/>
            <person name="Chan T.-F."/>
            <person name="Lam H.-M."/>
        </authorList>
    </citation>
    <scope>NUCLEOTIDE SEQUENCE [LARGE SCALE GENOMIC DNA]</scope>
    <source>
        <strain evidence="2">cv. W05</strain>
        <tissue evidence="1">Hypocotyl of etiolated seedlings</tissue>
    </source>
</reference>
<accession>A0A445IFU0</accession>
<evidence type="ECO:0000313" key="1">
    <source>
        <dbReference type="EMBL" id="RZB84984.1"/>
    </source>
</evidence>
<gene>
    <name evidence="1" type="ORF">D0Y65_025573</name>
</gene>
<proteinExistence type="predicted"/>